<dbReference type="PROSITE" id="PS51805">
    <property type="entry name" value="EPHD"/>
    <property type="match status" value="1"/>
</dbReference>
<evidence type="ECO:0000256" key="8">
    <source>
        <dbReference type="ARBA" id="ARBA00022833"/>
    </source>
</evidence>
<evidence type="ECO:0000256" key="18">
    <source>
        <dbReference type="SAM" id="MobiDB-lite"/>
    </source>
</evidence>
<dbReference type="SUPFAM" id="SSF47370">
    <property type="entry name" value="Bromodomain"/>
    <property type="match status" value="1"/>
</dbReference>
<evidence type="ECO:0000256" key="1">
    <source>
        <dbReference type="ARBA" id="ARBA00004123"/>
    </source>
</evidence>
<feature type="domain" description="PHD-type" evidence="20">
    <location>
        <begin position="1847"/>
        <end position="1905"/>
    </location>
</feature>
<evidence type="ECO:0000256" key="3">
    <source>
        <dbReference type="ARBA" id="ARBA00022603"/>
    </source>
</evidence>
<name>A0A1J1HB74_PLARL</name>
<evidence type="ECO:0000256" key="17">
    <source>
        <dbReference type="SAM" id="Coils"/>
    </source>
</evidence>
<feature type="compositionally biased region" description="Low complexity" evidence="18">
    <location>
        <begin position="2381"/>
        <end position="2391"/>
    </location>
</feature>
<feature type="compositionally biased region" description="Basic and acidic residues" evidence="18">
    <location>
        <begin position="4358"/>
        <end position="4401"/>
    </location>
</feature>
<keyword evidence="9" id="KW-0156">Chromatin regulator</keyword>
<dbReference type="PANTHER" id="PTHR45814">
    <property type="entry name" value="HISTONE-LYSINE N-METHYLTRANSFERASE SETD1"/>
    <property type="match status" value="1"/>
</dbReference>
<dbReference type="InterPro" id="IPR001487">
    <property type="entry name" value="Bromodomain"/>
</dbReference>
<evidence type="ECO:0000259" key="20">
    <source>
        <dbReference type="PROSITE" id="PS50016"/>
    </source>
</evidence>
<dbReference type="CDD" id="cd15489">
    <property type="entry name" value="PHD_SF"/>
    <property type="match status" value="1"/>
</dbReference>
<evidence type="ECO:0000256" key="9">
    <source>
        <dbReference type="ARBA" id="ARBA00022853"/>
    </source>
</evidence>
<dbReference type="SMART" id="SM00249">
    <property type="entry name" value="PHD"/>
    <property type="match status" value="4"/>
</dbReference>
<dbReference type="PROSITE" id="PS50014">
    <property type="entry name" value="BROMODOMAIN_2"/>
    <property type="match status" value="1"/>
</dbReference>
<comment type="subcellular location">
    <subcellularLocation>
        <location evidence="1">Nucleus</location>
    </subcellularLocation>
</comment>
<dbReference type="PROSITE" id="PS50868">
    <property type="entry name" value="POST_SET"/>
    <property type="match status" value="1"/>
</dbReference>
<dbReference type="CDD" id="cd15615">
    <property type="entry name" value="PHD_ARID4_like"/>
    <property type="match status" value="1"/>
</dbReference>
<keyword evidence="5" id="KW-0949">S-adenosyl-L-methionine</keyword>
<keyword evidence="7 16" id="KW-0863">Zinc-finger</keyword>
<gene>
    <name evidence="24" type="primary">SET1</name>
    <name evidence="24" type="ORF">PRELSG_1118600</name>
</gene>
<comment type="catalytic activity">
    <reaction evidence="12">
        <text>L-lysyl(4)-[histone H3] + 3 S-adenosyl-L-methionine = N(6),N(6),N(6)-trimethyl-L-lysyl(4)-[histone H3] + 3 S-adenosyl-L-homocysteine + 3 H(+)</text>
        <dbReference type="Rhea" id="RHEA:60260"/>
        <dbReference type="Rhea" id="RHEA-COMP:15537"/>
        <dbReference type="Rhea" id="RHEA-COMP:15547"/>
        <dbReference type="ChEBI" id="CHEBI:15378"/>
        <dbReference type="ChEBI" id="CHEBI:29969"/>
        <dbReference type="ChEBI" id="CHEBI:57856"/>
        <dbReference type="ChEBI" id="CHEBI:59789"/>
        <dbReference type="ChEBI" id="CHEBI:61961"/>
        <dbReference type="EC" id="2.1.1.354"/>
    </reaction>
</comment>
<feature type="compositionally biased region" description="Low complexity" evidence="18">
    <location>
        <begin position="4673"/>
        <end position="4720"/>
    </location>
</feature>
<dbReference type="CDD" id="cd10518">
    <property type="entry name" value="SET_SETD1-like"/>
    <property type="match status" value="1"/>
</dbReference>
<dbReference type="Proteomes" id="UP000220158">
    <property type="component" value="Chromosome 11"/>
</dbReference>
<accession>A0A1J1HB74</accession>
<feature type="region of interest" description="Disordered" evidence="18">
    <location>
        <begin position="3088"/>
        <end position="3254"/>
    </location>
</feature>
<dbReference type="InterPro" id="IPR003616">
    <property type="entry name" value="Post-SET_dom"/>
</dbReference>
<feature type="region of interest" description="Disordered" evidence="18">
    <location>
        <begin position="4569"/>
        <end position="4720"/>
    </location>
</feature>
<evidence type="ECO:0000256" key="16">
    <source>
        <dbReference type="PROSITE-ProRule" id="PRU00146"/>
    </source>
</evidence>
<reference evidence="24 25" key="1">
    <citation type="submission" date="2015-04" db="EMBL/GenBank/DDBJ databases">
        <authorList>
            <consortium name="Pathogen Informatics"/>
        </authorList>
    </citation>
    <scope>NUCLEOTIDE SEQUENCE [LARGE SCALE GENOMIC DNA]</scope>
    <source>
        <strain evidence="24 25">SGS1</strain>
    </source>
</reference>
<evidence type="ECO:0000259" key="21">
    <source>
        <dbReference type="PROSITE" id="PS50280"/>
    </source>
</evidence>
<dbReference type="GeneID" id="39736964"/>
<feature type="compositionally biased region" description="Basic and acidic residues" evidence="18">
    <location>
        <begin position="1633"/>
        <end position="1649"/>
    </location>
</feature>
<feature type="coiled-coil region" evidence="17">
    <location>
        <begin position="78"/>
        <end position="105"/>
    </location>
</feature>
<dbReference type="CDD" id="cd04369">
    <property type="entry name" value="Bromodomain"/>
    <property type="match status" value="1"/>
</dbReference>
<evidence type="ECO:0000256" key="4">
    <source>
        <dbReference type="ARBA" id="ARBA00022679"/>
    </source>
</evidence>
<dbReference type="InterPro" id="IPR046341">
    <property type="entry name" value="SET_dom_sf"/>
</dbReference>
<dbReference type="Gene3D" id="3.30.40.10">
    <property type="entry name" value="Zinc/RING finger domain, C3HC4 (zinc finger)"/>
    <property type="match status" value="2"/>
</dbReference>
<feature type="compositionally biased region" description="Basic residues" evidence="18">
    <location>
        <begin position="1"/>
        <end position="15"/>
    </location>
</feature>
<dbReference type="GO" id="GO:0008270">
    <property type="term" value="F:zinc ion binding"/>
    <property type="evidence" value="ECO:0007669"/>
    <property type="project" value="UniProtKB-KW"/>
</dbReference>
<keyword evidence="6" id="KW-0479">Metal-binding</keyword>
<feature type="region of interest" description="Disordered" evidence="18">
    <location>
        <begin position="1"/>
        <end position="31"/>
    </location>
</feature>
<evidence type="ECO:0000256" key="11">
    <source>
        <dbReference type="ARBA" id="ARBA00023242"/>
    </source>
</evidence>
<feature type="domain" description="SET" evidence="21">
    <location>
        <begin position="6345"/>
        <end position="6462"/>
    </location>
</feature>
<feature type="compositionally biased region" description="Basic and acidic residues" evidence="18">
    <location>
        <begin position="2706"/>
        <end position="2726"/>
    </location>
</feature>
<dbReference type="InterPro" id="IPR001965">
    <property type="entry name" value="Znf_PHD"/>
</dbReference>
<keyword evidence="4 24" id="KW-0808">Transferase</keyword>
<feature type="compositionally biased region" description="Low complexity" evidence="18">
    <location>
        <begin position="4584"/>
        <end position="4594"/>
    </location>
</feature>
<dbReference type="KEGG" id="prel:PRELSG_1118600"/>
<protein>
    <recommendedName>
        <fullName evidence="2">[histone H3]-lysine(4) N-trimethyltransferase</fullName>
        <ecNumber evidence="2">2.1.1.354</ecNumber>
    </recommendedName>
</protein>
<feature type="compositionally biased region" description="Basic and acidic residues" evidence="18">
    <location>
        <begin position="4637"/>
        <end position="4658"/>
    </location>
</feature>
<dbReference type="InterPro" id="IPR036427">
    <property type="entry name" value="Bromodomain-like_sf"/>
</dbReference>
<evidence type="ECO:0000259" key="22">
    <source>
        <dbReference type="PROSITE" id="PS50868"/>
    </source>
</evidence>
<dbReference type="OMA" id="CCESIYN"/>
<feature type="compositionally biased region" description="Basic residues" evidence="18">
    <location>
        <begin position="1068"/>
        <end position="1087"/>
    </location>
</feature>
<dbReference type="PROSITE" id="PS50280">
    <property type="entry name" value="SET"/>
    <property type="match status" value="1"/>
</dbReference>
<dbReference type="Pfam" id="PF00856">
    <property type="entry name" value="SET"/>
    <property type="match status" value="1"/>
</dbReference>
<feature type="compositionally biased region" description="Low complexity" evidence="18">
    <location>
        <begin position="1594"/>
        <end position="1621"/>
    </location>
</feature>
<sequence>MNKLKEKKKIKKLRHDKTEITQKKEKGHTSNELMNTLKIKDGTKGKSKNEKKTQINIRNDLFELKNNKIIYSSKNYSIHKVYDKVEELKNKKKILNDNNNDFSKIESRNLLNVDSSSCHNYKSKVLDRKNCKSKSKKLKIENNASSKTNINIIDLKKKKIVESNDSKKLLNDKNLKENKLIKNKKIMKNTYKKCKPERLENKKSLKNNFSDASINLEKDLNNRRKSSYLLISMDKKKSEKNIFLKSLIKEKSSDSDVNNSKPNRFFNCDSLKNINLNPLENINCKFKSSKGFDTLFMYKKNSKSTYFTNSSDHKSYKFSYKCDINKAKSSYSDTNISYSPKKKKKKKKNIYNILFYDECFKEYQYNNEENTPVNNFSKIYELFFNIYKKRKLINAGKNKVFLKKNIFFPYANYNFSLRSIQKRKYNINFKGNKDFKIRKKTNKIKNKEEIKINEIALNNKNDNEYENVQNNSKCIHLPVDTLEENELNKIKYNKIMNIKEYKEKKLQNINNLEKDTVNKVIENNYYIKSEEYKNIFKENNSKNSIDTHINLECKENEKIDLFEINIKEMYEEKSEEKNEKIYEEVNIKVFDKDKKKNEEIGEKVCENTYEKINDKADKKKSEESYEKINKKINKDIEEKTNKFILKKSNEEISDKSCEETNENLNKEEIKKIYEEKNKKSDKEINENKYEITNERSNKEINENICKVISEKKYEETKEEPDNEQNEKICNILNEKKCKETYKKSNKEINEEKCQEFNEQIKELSNKDINKGEIEKNEIGEGTNKELKISLKNFIKYDETIFESFYNDIFLKKGKIVTNKRKKYFLTYKIIKDCYFRILILNSEKLEKNILQIIAIQDVVLSDKNVKIESDTLYIKNNDKFYAVNFLKVFCLKYLKKLKKINEIIFSDYDTYTNEKEKHEVSEVHTINENKSNINIKKENIIENNTNDISSVHNSMNELNSFNQNSSGINLFNKNTDEINIINNDIGEENISRVYNDKYKESKTTDNTLNDLNDNYSKGERELRKTTKTIKKEKNHKTLREKNMKINNNKEENISPYKNIYDFNKKKKKLDISKKKKRNSHSTSKKRKVNEINGNITEKSLNLNIRKNKNRNNLKIKRKKESQNVEECNYSGFIYNEKKKFYFNVHKIKDIINMIKGSEEKTKFYLDTNNSNIKKKLKLLKKVQNVLFLENLNIDENEVLFKKPKFFNCIIEESLDNYNVMYQVQDGKYHMFENKLDEMKRKKKKKAENDSSNKYIELKDEEKGFKYIGYRVSFELKKDNKKKRHVKIGIIKYYSPKYKQFFIHHIENYRYSIQSDTPKSINKEISHIKNNDNSFLNIRKNNNSFNDMKKYANNSVYNLCDNEDVNENNRNNEMDENDKEKDNEKFIKDKEAFTNYENGIDEENDKKKNDFIFSDIKGWYSPYFYNIKILKTTKEFERFDILEKNDKKKEMNDNILKRNDECSICKCKIFFMKGYDHYTNNLSVSIYELSSEKEKKKMDEENMINIYWGVKCFICSKKFHANCLDDDVIITKSYDKNILMKEYKKYIYKNSLKKDKKCFNIEKEKSSKNMIKAEEKIKVKGNSIEQKTYKEKKSINNNNNNSNSNNNTNKNCSLVNSVNSSNYIDSSNDPLKGSCEKSSKSRENSFSEDKNDNVCVKSETNYKKDEEKNNADICCKNDTQNDDLNEIGNYCINENKQISMNEYKNDVVNDYKNVDEFSEIDTNNCMKIKNRKYRKCINYIPSVKYNDITYKKFLCKDCYRCIYCCESIYNYKQTPNIANYVICKNCHMVAHGSCCFPNVPDIYLFNWKCDDCLKCNKCNYSNLCFINYNEWEFHLDCCINCYKEYEKKNFCIICNEKYEMNDSSKWVQCDVCKFWIHLSCDKNENRNIEILSIKNINYKCPTCSYGSFYDKIERILYLLFLLDKYKNFTFHVPINFYIYWRIVKIPMNLYIMKKKIWEKKYNTILDFLYDFILIIHNAKTVHMPNTSIYKNACNFEKKGKVIIKNMFNMNNEELNKYIEECLDKYKRVVNEEVDNNDNIKNGNDIKNNETTFTSDINKLGSGNNSSKEDAFVKTNEYLIDRKNSSTDSSIANIKKKKEINNNNESLCILEKKKVNLSNNNYVEGNNYLPNDSHSNFVEANNIHELDNNAHILNNDHSRIIKTNNINVNNTSEIVNLEDTSNIANNNNFVDVTSCDIDKRDNIKKEKKLFFNYEGYSMDNSIKKEDIFYGIKISSNNKNIINSNIHKKRKLENIEKDITKYEIHELFNLKSNSFFTNRNKEMFASFDNHLTNYNIININTNSKIYFNRNFDKYDDFDVCKILKVYLLKNLNKNLIEVKKSINEQESILHQHEKDHNNKKINIGENEKNTIKENEKDKNKQNENEISGNENEINIRGKNVSELNKNEKYDEKSLKKTNNTFYEKSDFNLFISNDIFMIDVLKEKINFNNVKKEEKKIVSPLNNVFNFLKCIQIIFFDNRTEHNKKKKVSTINKNYKYENDENLFNHNKNATSSLGRLLNEIVPYLGKKSNCFSMNVPNSVNYCFYDKILKKKKRKIKLFKNDILKEYCHICGSIEYKNSFLFCSVCGISVHYSCVNIVEPFLFNLKDFDDHKKEINKILNVLTRNFKCSNCIKCDKCYNEFDKTSNDAHYFKIKSFNVSNNIFENRTHLYLYNLKIELNSLKEINSKKRKCLKDKKSDKNIGNNLNKFNNEKDKNLNENEFKSNNDHPNELVSSNDQDEKKKCIFILDNQKKKDQNENSICCNNINTNDINAFNNLAKKENNLDKAHYENELEVQNNSTEKDLNKRKYKEKENLTHINQNNFVKILSIYDETSKIFKCFCCGKSSHNECFYLIDDNTNDILKSKVNISKKTLKNLIKKSNYVKRNYNRKVEKCKNSKALNESSEKNSLMNTNNVDSNKVYNENIKTKNFKSNILDNSLSNCNIKTCFANDTVNNKDNIKINKNNQINDNELNNDIFIDSLKLKYESPALSNSSLKQHNSQIYNMNNNNEINTCNIANKNVNSNSIINYNDISTNNNNVDLINNKSFNINRITNKKDLHESAINSDIRVNNNNFNASKDSDNNIYNDIDIDKNNINSNNDNRNNNYNNITNNNNDNIISSNSNNNSNNDNIISSNSNDNSNNDNTISSNSNDNSNNDNMISSNNDNINNNGNNNNNSCNDNSNNDNINNNGNNNNNSCNDNSNNDNMISSNNDNINDNGNNNNNSSNDNSNNDNIISSNNDNINNNNDSNNNKNNSNYNYNHIINSKLENALKDHDIIMEKLKEYRTNRNNIDVDNFSNNLILNNELIIDYFKVDPEEKINNETIVINKKIFNKVILDKIYELIKKKKRIKIKNLLSLFKIDEFRCNFILYEILNAMNSYLNEKLSRYKSTKLEKNTKRENIKKKKNENLSLFDGNFISNNRDEMNITKNILKIQSLITDILSNALNGKIINEKNRIKKNHINYKKNVDYNYNKNNKNRNDDNNNKLNNYNNAYNNNYNSNSNDMLLNKDNQNLLALYNYSSHNNKINKDIMGETAFCDTYNVNNFKNINGINSLNVIENINNLKTVNNINSMKHKSTSNSVNGIDDINNIRAFNNTDPSIINYFSERKKSLVHVNKDMCELSYNFNETNFKKIDSSNNNIDTNINSKINFNTHNYNKLSNLNDLNKSNNMNINMNNLNNIAGYNSNKNDIHNINNINTFNNNNVDNLNNFNGKNLNSDIIFNNVNNLDNVNVLYKANGTNNINNNEYLNSLNNIENMNIMENVKILSSNNALIDSRSIEGQSKILNFNNMINLNNMNNEDNFSGMNNLKNIDNLYNFNDMTNSNEINNINNYNSMRTLNDIRNLNGTNSLNDMNNRKNIKNFNDINSFKNYIPHNSININEPNFQNPSYITNKMSYLTNEIYLNEDVNKLDSYKRGIDLYKCSYYFYNKMLVNNNPNNSDNLNINTTSTDYNFLKNKNNNFIRNRNKLSFNQIKNEDNEMNENLISNISNNNDFTINDENYSLNNSSNLEYIKKDDNDSTFQNVIFQNTSDIYQINNENNFSKNYYINKIDQNHYSNNVNNFNNYYNTYQNNNNKNINYSKNLLKSNTLNYDNIHYTSNNKNVFYANNLHQNDELMSNISNHNKIKCKTNVSGLDDLNERNVFFQDFDNTNGNSNNINNNSFGEVNFKININKNNTTNLIDENKYNMAIENYDKVVHNDLVLYENNNEKKNHLNLDNENKNKENNFPYTNLNKIENYQNIDVYKNNYSLNLSEKNINDEMLERSKKIKKRKLYFDYKNILIKKENDLNDNNVKKIDINNTNNDRNKCVEKIKFEKNIFNCDTNKLSMNNMVKNEKKKKTKEEKEKEKKMREEMKKNKKKEKQKEKEKEKEKKNEKKKEKEKEKSKKKEINNKKREKQKEKEKKSTSSNNQLHPPLKNNSSLELSDNNNLICKNLSNGEISLYVKKEQKNNIHNNNVSDELSSHSYFFESNENSLLNKDQTNIVTKNMKINKLTNFLKNNKFILKSKFKRITPRTYICLSCITLYKNDFSFNFLSELEEFEKILNENNNGIQVTDTRYKSDVRNSSLVKKEIKREGKRVYTKRKKSNNNDNLNKNGNDINKERDNDIVDNTRKHENNINKENDNDDINNANKIENNINNEIKNKENKDDNINNEIKNNENKDNNINNEIKNNENKDNNMNNEIKNDNNINNEIKNDNNINNEIKNDNNVNNEIKNNDNNENCNSNNIYYETNEKYEKMENNHVGEITNIKNEKEQKDKELRIVNNLGDKENNNLTKNNVENGNDTVIYNKEKKIYKKNYNRISTRKNKSKYFQINNEKSIKYDRECVYWINKISLYNNIYFNLNYLKENIKKHNDINHFFKNKVNFYKCSICCMLFKWNIEKNDNIIEEENDNFNSLCICNLCSVQYDHILKLLVYDEGYINFNKINKERNEKRKLHELLFFIIKMNYNNMYKRSVYKEMYNVLDEIFKGSKENIKLLYFLLFYNNFFKYEEFYFFFMNRIKKDTSLKKNFFLKDIHKPCYFTNFYIMKYMLDLFYVRIYKIRRMNNKTFTYLFNIYNISRKTLFIYLNKSNNHFEELVNQSIYFLYLYYLYKLYKNGKKDYTKTGINKKFKIQNKNDKKKNRKKKENIFCSNISNKIENNNSFENIKHIFNEKESDDFILDKCNEKRTMSNLNIFKNNKEKKNNLYKKENSGESITDLCNKEILTKKKNTNNNSNNIIKKSHYKDEFQKNIKEYVKKVKFTIKNKLTLYVKIMLHKYIEESLNFFKYQNIEKNKKKNSKICFLCSFGNYLYKGRLIPFYNLYLHSECLKWSLNCIQYYNFNSNNCEYNLIKGNENIKKKRLFKKENTKIYENKKNKNKSVDNDSNYNKDVTKIFNYMYHNNDLNNENKICKNSENINQSNLNYVNTINCNSSKEKKYIEMLNFNNNVKSIKLMDNCKWTENKNFFNLYENMIEIEEDDVKEIIYDSINSICFLCGYKNASIYCCNENCNIKFHLNCAFYSTVIRDCNKNNFFHYLKCFNISKFNNDTIFYNFNNSLSSNKEDKKHFENQYKDIFPVHIIYKIKKIWCNKCWNLKKVYRTFYIEKKNVYFNNNDNYENIKTNKYINNSNNCSSYNDTEIKIENNLNTKDCIYNIDTNNNDEKNSINEKKNYIKKLNNKNLILNKKIKCGKTNKNELMNKNEVNKIYHLNKKEIFKYIIQFYFENESYYVFDQILYNLNQCIKIKYKNKSLKSLQDNLNKEKKIESKMQEIEKFINKYINISNDSNFINNRYQLLCKQNILNNSHNEETKNNLNYINIENIINNKNTENILKCYFILKNFLFIGKDINLRNEEYFFKKKKSENYEKNLYDNEQSYNIYLPNVLCENEINSISIKKELNSKEKGDKSNYRNLLYEENVFNKENENNENYNKSNFITYLDDTETDNVNYDNNTNEKNLEKMKVNNSSYGKKGNQMKNINIYFELTDKIKKVRITKFQDVCKYEEIIKKNKKYEHFDERNEEKKSNFISSINLNSEKNENILEINNTNDIKEKKEHFLSMIINKYNDVYIKKINDKYFSIYKKNTYNNSNMCKSKIIKIGCHNILSIGEILKYDGEKMVYPCGFLNMRIFFNLPSFYLFYIYNNVNINDLVIKKKVLEEIFLQMRATYIFSITLKNNNFFFSIILFPLISIDYFSEEDAKKFILAEGYDINEVYIKFLSLFNCNNDKYITDKYVEYIMKHKHIYKYLQNYIYKSVEYNKLIDVHDFFGLTLPCITYQIKYKLFKFLWKNLSDKIKSYVKQKREREESKKKIKNNMGEVIYNDNLLCKYSNFEASIFKENEKENEKNMRKTVKYKYNINSAMSYRYLMNISSNSRLYVKKSNIHGYGLYTCEFINEGEPVIEYIGEYIRNIISDKREKYYDKIESSCYMFRLNENIIIDATKWGNVSRFINHSCEPNCFCKIVTCDQNLKHIVIFAKRDIVAHEEITYDYQFGIESEGKKLICLCGSSTCLGRMN</sequence>
<evidence type="ECO:0000256" key="6">
    <source>
        <dbReference type="ARBA" id="ARBA00022723"/>
    </source>
</evidence>
<dbReference type="EMBL" id="LN835306">
    <property type="protein sequence ID" value="CRH00840.1"/>
    <property type="molecule type" value="Genomic_DNA"/>
</dbReference>
<evidence type="ECO:0000256" key="7">
    <source>
        <dbReference type="ARBA" id="ARBA00022771"/>
    </source>
</evidence>
<dbReference type="GO" id="GO:0140999">
    <property type="term" value="F:histone H3K4 trimethyltransferase activity"/>
    <property type="evidence" value="ECO:0007669"/>
    <property type="project" value="UniProtKB-EC"/>
</dbReference>
<feature type="region of interest" description="Disordered" evidence="18">
    <location>
        <begin position="1068"/>
        <end position="1088"/>
    </location>
</feature>
<feature type="compositionally biased region" description="Basic and acidic residues" evidence="18">
    <location>
        <begin position="4336"/>
        <end position="4351"/>
    </location>
</feature>
<comment type="catalytic activity">
    <reaction evidence="14">
        <text>N(6),N(6)-dimethyl-L-lysyl(4)-[histone H3] + S-adenosyl-L-methionine = N(6),N(6),N(6)-trimethyl-L-lysyl(4)-[histone H3] + S-adenosyl-L-homocysteine + H(+)</text>
        <dbReference type="Rhea" id="RHEA:60272"/>
        <dbReference type="Rhea" id="RHEA-COMP:15537"/>
        <dbReference type="Rhea" id="RHEA-COMP:15540"/>
        <dbReference type="ChEBI" id="CHEBI:15378"/>
        <dbReference type="ChEBI" id="CHEBI:57856"/>
        <dbReference type="ChEBI" id="CHEBI:59789"/>
        <dbReference type="ChEBI" id="CHEBI:61961"/>
        <dbReference type="ChEBI" id="CHEBI:61976"/>
    </reaction>
</comment>
<feature type="compositionally biased region" description="Basic and acidic residues" evidence="18">
    <location>
        <begin position="16"/>
        <end position="29"/>
    </location>
</feature>
<dbReference type="InterPro" id="IPR019787">
    <property type="entry name" value="Znf_PHD-finger"/>
</dbReference>
<organism evidence="24 25">
    <name type="scientific">Plasmodium relictum</name>
    <dbReference type="NCBI Taxonomy" id="85471"/>
    <lineage>
        <taxon>Eukaryota</taxon>
        <taxon>Sar</taxon>
        <taxon>Alveolata</taxon>
        <taxon>Apicomplexa</taxon>
        <taxon>Aconoidasida</taxon>
        <taxon>Haemosporida</taxon>
        <taxon>Plasmodiidae</taxon>
        <taxon>Plasmodium</taxon>
        <taxon>Plasmodium (Haemamoeba)</taxon>
    </lineage>
</organism>
<feature type="compositionally biased region" description="Basic and acidic residues" evidence="18">
    <location>
        <begin position="2362"/>
        <end position="2380"/>
    </location>
</feature>
<feature type="domain" description="Bromo" evidence="19">
    <location>
        <begin position="1938"/>
        <end position="1988"/>
    </location>
</feature>
<dbReference type="InterPro" id="IPR001214">
    <property type="entry name" value="SET_dom"/>
</dbReference>
<dbReference type="InterPro" id="IPR013083">
    <property type="entry name" value="Znf_RING/FYVE/PHD"/>
</dbReference>
<feature type="region of interest" description="Disordered" evidence="18">
    <location>
        <begin position="2358"/>
        <end position="2396"/>
    </location>
</feature>
<dbReference type="InterPro" id="IPR044570">
    <property type="entry name" value="Set1-like"/>
</dbReference>
<evidence type="ECO:0000313" key="25">
    <source>
        <dbReference type="Proteomes" id="UP000220158"/>
    </source>
</evidence>
<dbReference type="SUPFAM" id="SSF57903">
    <property type="entry name" value="FYVE/PHD zinc finger"/>
    <property type="match status" value="2"/>
</dbReference>
<keyword evidence="17" id="KW-0175">Coiled coil</keyword>
<dbReference type="InterPro" id="IPR011011">
    <property type="entry name" value="Znf_FYVE_PHD"/>
</dbReference>
<evidence type="ECO:0000256" key="5">
    <source>
        <dbReference type="ARBA" id="ARBA00022691"/>
    </source>
</evidence>
<feature type="region of interest" description="Disordered" evidence="18">
    <location>
        <begin position="1587"/>
        <end position="1649"/>
    </location>
</feature>
<keyword evidence="8" id="KW-0862">Zinc</keyword>
<proteinExistence type="predicted"/>
<evidence type="ECO:0000259" key="23">
    <source>
        <dbReference type="PROSITE" id="PS51805"/>
    </source>
</evidence>
<keyword evidence="11" id="KW-0539">Nucleus</keyword>
<dbReference type="RefSeq" id="XP_028533842.1">
    <property type="nucleotide sequence ID" value="XM_028677455.1"/>
</dbReference>
<feature type="region of interest" description="Disordered" evidence="18">
    <location>
        <begin position="2693"/>
        <end position="2732"/>
    </location>
</feature>
<dbReference type="GO" id="GO:0032259">
    <property type="term" value="P:methylation"/>
    <property type="evidence" value="ECO:0007669"/>
    <property type="project" value="UniProtKB-KW"/>
</dbReference>
<keyword evidence="25" id="KW-1185">Reference proteome</keyword>
<evidence type="ECO:0000256" key="10">
    <source>
        <dbReference type="ARBA" id="ARBA00023117"/>
    </source>
</evidence>
<feature type="domain" description="Post-SET" evidence="22">
    <location>
        <begin position="6470"/>
        <end position="6486"/>
    </location>
</feature>
<dbReference type="GO" id="GO:0048188">
    <property type="term" value="C:Set1C/COMPASS complex"/>
    <property type="evidence" value="ECO:0007669"/>
    <property type="project" value="TreeGrafter"/>
</dbReference>
<feature type="compositionally biased region" description="Basic and acidic residues" evidence="18">
    <location>
        <begin position="4595"/>
        <end position="4618"/>
    </location>
</feature>
<dbReference type="InterPro" id="IPR034732">
    <property type="entry name" value="EPHD"/>
</dbReference>
<feature type="region of interest" description="Disordered" evidence="18">
    <location>
        <begin position="4326"/>
        <end position="4420"/>
    </location>
</feature>
<dbReference type="VEuPathDB" id="PlasmoDB:PRELSG_1118600"/>
<evidence type="ECO:0000256" key="12">
    <source>
        <dbReference type="ARBA" id="ARBA00047571"/>
    </source>
</evidence>
<comment type="catalytic activity">
    <reaction evidence="13">
        <text>N(6)-methyl-L-lysyl(4)-[histone H3] + S-adenosyl-L-methionine = N(6),N(6)-dimethyl-L-lysyl(4)-[histone H3] + S-adenosyl-L-homocysteine + H(+)</text>
        <dbReference type="Rhea" id="RHEA:60268"/>
        <dbReference type="Rhea" id="RHEA-COMP:15540"/>
        <dbReference type="Rhea" id="RHEA-COMP:15543"/>
        <dbReference type="ChEBI" id="CHEBI:15378"/>
        <dbReference type="ChEBI" id="CHEBI:57856"/>
        <dbReference type="ChEBI" id="CHEBI:59789"/>
        <dbReference type="ChEBI" id="CHEBI:61929"/>
        <dbReference type="ChEBI" id="CHEBI:61976"/>
    </reaction>
</comment>
<evidence type="ECO:0000256" key="2">
    <source>
        <dbReference type="ARBA" id="ARBA00012182"/>
    </source>
</evidence>
<evidence type="ECO:0000313" key="24">
    <source>
        <dbReference type="EMBL" id="CRH00840.1"/>
    </source>
</evidence>
<evidence type="ECO:0000256" key="14">
    <source>
        <dbReference type="ARBA" id="ARBA00049129"/>
    </source>
</evidence>
<keyword evidence="3 24" id="KW-0489">Methyltransferase</keyword>
<keyword evidence="10 15" id="KW-0103">Bromodomain</keyword>
<evidence type="ECO:0000256" key="15">
    <source>
        <dbReference type="PROSITE-ProRule" id="PRU00035"/>
    </source>
</evidence>
<dbReference type="SMART" id="SM00297">
    <property type="entry name" value="BROMO"/>
    <property type="match status" value="1"/>
</dbReference>
<dbReference type="SMART" id="SM00317">
    <property type="entry name" value="SET"/>
    <property type="match status" value="1"/>
</dbReference>
<dbReference type="PANTHER" id="PTHR45814:SF2">
    <property type="entry name" value="HISTONE-LYSINE N-METHYLTRANSFERASE SETD1"/>
    <property type="match status" value="1"/>
</dbReference>
<dbReference type="OrthoDB" id="308383at2759"/>
<feature type="domain" description="PHD-type" evidence="23">
    <location>
        <begin position="5401"/>
        <end position="5518"/>
    </location>
</feature>
<dbReference type="EC" id="2.1.1.354" evidence="2"/>
<dbReference type="PROSITE" id="PS50016">
    <property type="entry name" value="ZF_PHD_2"/>
    <property type="match status" value="1"/>
</dbReference>
<evidence type="ECO:0000256" key="13">
    <source>
        <dbReference type="ARBA" id="ARBA00047583"/>
    </source>
</evidence>
<dbReference type="SUPFAM" id="SSF82199">
    <property type="entry name" value="SET domain"/>
    <property type="match status" value="1"/>
</dbReference>
<evidence type="ECO:0000259" key="19">
    <source>
        <dbReference type="PROSITE" id="PS50014"/>
    </source>
</evidence>
<feature type="compositionally biased region" description="Low complexity" evidence="18">
    <location>
        <begin position="4623"/>
        <end position="4636"/>
    </location>
</feature>